<accession>A0A0W8E2R4</accession>
<feature type="domain" description="CRISPR associated protein Cas6 C-terminal" evidence="4">
    <location>
        <begin position="124"/>
        <end position="245"/>
    </location>
</feature>
<evidence type="ECO:0000256" key="3">
    <source>
        <dbReference type="ARBA" id="ARBA00023118"/>
    </source>
</evidence>
<dbReference type="GO" id="GO:0051607">
    <property type="term" value="P:defense response to virus"/>
    <property type="evidence" value="ECO:0007669"/>
    <property type="project" value="UniProtKB-KW"/>
</dbReference>
<evidence type="ECO:0000256" key="2">
    <source>
        <dbReference type="ARBA" id="ARBA00022884"/>
    </source>
</evidence>
<dbReference type="PIRSF" id="PIRSF005054">
    <property type="entry name" value="PF1131"/>
    <property type="match status" value="1"/>
</dbReference>
<dbReference type="Gene3D" id="3.30.70.1900">
    <property type="match status" value="1"/>
</dbReference>
<dbReference type="PANTHER" id="PTHR36984:SF1">
    <property type="entry name" value="CRISPR-ASSOCIATED ENDORIBONUCLEASE CAS6 1"/>
    <property type="match status" value="1"/>
</dbReference>
<keyword evidence="3" id="KW-0051">Antiviral defense</keyword>
<proteinExistence type="inferred from homology"/>
<dbReference type="InterPro" id="IPR045747">
    <property type="entry name" value="CRISPR-assoc_prot_Cas6_N_sf"/>
</dbReference>
<comment type="caution">
    <text evidence="5">The sequence shown here is derived from an EMBL/GenBank/DDBJ whole genome shotgun (WGS) entry which is preliminary data.</text>
</comment>
<dbReference type="CDD" id="cd21140">
    <property type="entry name" value="Cas6_I-like"/>
    <property type="match status" value="1"/>
</dbReference>
<reference evidence="5" key="1">
    <citation type="journal article" date="2015" name="Proc. Natl. Acad. Sci. U.S.A.">
        <title>Networks of energetic and metabolic interactions define dynamics in microbial communities.</title>
        <authorList>
            <person name="Embree M."/>
            <person name="Liu J.K."/>
            <person name="Al-Bassam M.M."/>
            <person name="Zengler K."/>
        </authorList>
    </citation>
    <scope>NUCLEOTIDE SEQUENCE</scope>
</reference>
<dbReference type="Pfam" id="PF01881">
    <property type="entry name" value="Cas_Cas6_C"/>
    <property type="match status" value="1"/>
</dbReference>
<dbReference type="NCBIfam" id="TIGR01877">
    <property type="entry name" value="cas_cas6"/>
    <property type="match status" value="1"/>
</dbReference>
<keyword evidence="2" id="KW-0694">RNA-binding</keyword>
<protein>
    <submittedName>
        <fullName evidence="5">Crispr repeat rna endoribonuclease cas6</fullName>
    </submittedName>
</protein>
<name>A0A0W8E2R4_9ZZZZ</name>
<dbReference type="AlphaFoldDB" id="A0A0W8E2R4"/>
<dbReference type="InterPro" id="IPR049435">
    <property type="entry name" value="Cas_Cas6_C"/>
</dbReference>
<gene>
    <name evidence="5" type="ORF">ASZ90_019751</name>
</gene>
<dbReference type="EMBL" id="LNQE01001904">
    <property type="protein sequence ID" value="KUG02885.1"/>
    <property type="molecule type" value="Genomic_DNA"/>
</dbReference>
<evidence type="ECO:0000256" key="1">
    <source>
        <dbReference type="ARBA" id="ARBA00005937"/>
    </source>
</evidence>
<dbReference type="InterPro" id="IPR010156">
    <property type="entry name" value="CRISPR-assoc_prot_Cas6"/>
</dbReference>
<organism evidence="5">
    <name type="scientific">hydrocarbon metagenome</name>
    <dbReference type="NCBI Taxonomy" id="938273"/>
    <lineage>
        <taxon>unclassified sequences</taxon>
        <taxon>metagenomes</taxon>
        <taxon>ecological metagenomes</taxon>
    </lineage>
</organism>
<evidence type="ECO:0000313" key="5">
    <source>
        <dbReference type="EMBL" id="KUG02885.1"/>
    </source>
</evidence>
<dbReference type="Gene3D" id="3.30.70.1890">
    <property type="match status" value="1"/>
</dbReference>
<dbReference type="GO" id="GO:0016788">
    <property type="term" value="F:hydrolase activity, acting on ester bonds"/>
    <property type="evidence" value="ECO:0007669"/>
    <property type="project" value="InterPro"/>
</dbReference>
<evidence type="ECO:0000259" key="4">
    <source>
        <dbReference type="Pfam" id="PF01881"/>
    </source>
</evidence>
<dbReference type="PANTHER" id="PTHR36984">
    <property type="entry name" value="CRISPR-ASSOCIATED ENDORIBONUCLEASE CAS6 1"/>
    <property type="match status" value="1"/>
</dbReference>
<dbReference type="GO" id="GO:0003723">
    <property type="term" value="F:RNA binding"/>
    <property type="evidence" value="ECO:0007669"/>
    <property type="project" value="UniProtKB-KW"/>
</dbReference>
<comment type="similarity">
    <text evidence="1">Belongs to the CRISPR-associated protein Cas6/Cse3/CasE family.</text>
</comment>
<sequence length="251" mass="28994">MRICVVFNSDQEIVLPVQYNHILQGFMYKNQLDRDYSKFLHQEGKGICNGKFNLFTFSRLMGKFSFNKATGKITLFPPVQLIISSAVDEFILDLAEKLKKAELVFLGNNEVEIERIDMHEDIEFGKKVQIKMLSPLVGCTTSIREEKKYTNYYSPWQTQFTEIARNNLLTKYEVVHGYRPDNKEIKIIPNGSQEKKFEKILNYRGTVVKGYAGIYWLKGCPELIKVAYEAGLGFKNNQGFGCWEVVKQEAV</sequence>